<protein>
    <submittedName>
        <fullName evidence="1">Uncharacterized protein</fullName>
    </submittedName>
</protein>
<gene>
    <name evidence="1" type="ORF">CRG98_005038</name>
</gene>
<dbReference type="AlphaFoldDB" id="A0A2I0L1X8"/>
<dbReference type="Proteomes" id="UP000233551">
    <property type="component" value="Unassembled WGS sequence"/>
</dbReference>
<name>A0A2I0L1X8_PUNGR</name>
<evidence type="ECO:0000313" key="2">
    <source>
        <dbReference type="Proteomes" id="UP000233551"/>
    </source>
</evidence>
<accession>A0A2I0L1X8</accession>
<dbReference type="EMBL" id="PGOL01000196">
    <property type="protein sequence ID" value="PKI74711.1"/>
    <property type="molecule type" value="Genomic_DNA"/>
</dbReference>
<organism evidence="1 2">
    <name type="scientific">Punica granatum</name>
    <name type="common">Pomegranate</name>
    <dbReference type="NCBI Taxonomy" id="22663"/>
    <lineage>
        <taxon>Eukaryota</taxon>
        <taxon>Viridiplantae</taxon>
        <taxon>Streptophyta</taxon>
        <taxon>Embryophyta</taxon>
        <taxon>Tracheophyta</taxon>
        <taxon>Spermatophyta</taxon>
        <taxon>Magnoliopsida</taxon>
        <taxon>eudicotyledons</taxon>
        <taxon>Gunneridae</taxon>
        <taxon>Pentapetalae</taxon>
        <taxon>rosids</taxon>
        <taxon>malvids</taxon>
        <taxon>Myrtales</taxon>
        <taxon>Lythraceae</taxon>
        <taxon>Punica</taxon>
    </lineage>
</organism>
<evidence type="ECO:0000313" key="1">
    <source>
        <dbReference type="EMBL" id="PKI74711.1"/>
    </source>
</evidence>
<keyword evidence="2" id="KW-1185">Reference proteome</keyword>
<proteinExistence type="predicted"/>
<comment type="caution">
    <text evidence="1">The sequence shown here is derived from an EMBL/GenBank/DDBJ whole genome shotgun (WGS) entry which is preliminary data.</text>
</comment>
<sequence length="135" mass="14826">MSDACRSAERRGSSLLAVPPACSVPPPLVTFLHLGLEGSLCACKRMNIGAHHAGEVYFINRLTAAHEATVGVAVCMQERGLLLEDFPFCEVEAFKVLEPYEHHIREKGGVDFEDIFSVETPPVEPVREGGEEEYI</sequence>
<reference evidence="1 2" key="1">
    <citation type="submission" date="2017-11" db="EMBL/GenBank/DDBJ databases">
        <title>De-novo sequencing of pomegranate (Punica granatum L.) genome.</title>
        <authorList>
            <person name="Akparov Z."/>
            <person name="Amiraslanov A."/>
            <person name="Hajiyeva S."/>
            <person name="Abbasov M."/>
            <person name="Kaur K."/>
            <person name="Hamwieh A."/>
            <person name="Solovyev V."/>
            <person name="Salamov A."/>
            <person name="Braich B."/>
            <person name="Kosarev P."/>
            <person name="Mahmoud A."/>
            <person name="Hajiyev E."/>
            <person name="Babayeva S."/>
            <person name="Izzatullayeva V."/>
            <person name="Mammadov A."/>
            <person name="Mammadov A."/>
            <person name="Sharifova S."/>
            <person name="Ojaghi J."/>
            <person name="Eynullazada K."/>
            <person name="Bayramov B."/>
            <person name="Abdulazimova A."/>
            <person name="Shahmuradov I."/>
        </authorList>
    </citation>
    <scope>NUCLEOTIDE SEQUENCE [LARGE SCALE GENOMIC DNA]</scope>
    <source>
        <strain evidence="2">cv. AG2017</strain>
        <tissue evidence="1">Leaf</tissue>
    </source>
</reference>